<dbReference type="InterPro" id="IPR011009">
    <property type="entry name" value="Kinase-like_dom_sf"/>
</dbReference>
<gene>
    <name evidence="10" type="ORF">F511_23256</name>
</gene>
<comment type="similarity">
    <text evidence="1">Belongs to the protein kinase superfamily. NEK Ser/Thr protein kinase family. NIMA subfamily.</text>
</comment>
<dbReference type="GO" id="GO:0004674">
    <property type="term" value="F:protein serine/threonine kinase activity"/>
    <property type="evidence" value="ECO:0007669"/>
    <property type="project" value="UniProtKB-KW"/>
</dbReference>
<dbReference type="PANTHER" id="PTHR43671:SF63">
    <property type="entry name" value="SERINE_THREONINE-PROTEIN KINASE NEK6 ISOFORM X1"/>
    <property type="match status" value="1"/>
</dbReference>
<accession>A0A2Z7CT72</accession>
<keyword evidence="3" id="KW-0808">Transferase</keyword>
<protein>
    <submittedName>
        <fullName evidence="10">Serine/threonine-protein kinase Nek6-like</fullName>
    </submittedName>
</protein>
<dbReference type="SUPFAM" id="SSF56112">
    <property type="entry name" value="Protein kinase-like (PK-like)"/>
    <property type="match status" value="1"/>
</dbReference>
<dbReference type="FunFam" id="3.30.200.20:FF:000097">
    <property type="entry name" value="Probable serine/threonine-protein kinase nek1"/>
    <property type="match status" value="1"/>
</dbReference>
<sequence length="657" mass="74290">MSGQRLRIKWSKRNVLRYYYVNKDGWSPLAILVFRLKLQLKIQGFAFSWFLVEGIQWNLQFLARVGQGLMEGEYGDTKSKMEDYEGIEQIGRGSFGAAFLVLHKTEKKKYVLKKIRLSKVAEKSKCTANQEINVIVKLQHPYILEYKNAWLDKGNCICIVTDYCEVGNMSEKIRMARGAYFPEEKLCKWLTQMLLAIDYLHSHRVPHRNLKLSNIFITKENDIRLGDFGLGKLLDEEGLASTVVGKPNYMCPELLTDNMPYGYKSDIWSLGCCMFEIAAHQQAFKAPDMAGLVNKINKCLLSPFPHIYSSTLKQIIKSMLRKCPEHRPTAAELLRHPHLKPFLLRCRNLPTVFLPVKSPSPNSTKEKTSKPSPSNSSGGKGDRETEMKLKQKELLPLFDENIDMQDLNLLDGDVLIEDKLETKRVDPTSYSGKISHDSEDSKSGGTSCETTACSEDDHESLESSVPHKENFNLEVASVFEQKKENSPKDMKNEDTDGKRLCSPQVTEIREKQDEDAILAKFNKIITQDTICSDELASACEEVVLLTKETVTSKVDKDMAETESESSRDSSQSDKGDIHPMNRESNDEIKTDLGNCGNVRENALESLLELCARLLKQDKLDELTGVLKAFGDEAVSSRETAIWLTKSLINAQKVAKES</sequence>
<dbReference type="PANTHER" id="PTHR43671">
    <property type="entry name" value="SERINE/THREONINE-PROTEIN KINASE NEK"/>
    <property type="match status" value="1"/>
</dbReference>
<dbReference type="Proteomes" id="UP000250235">
    <property type="component" value="Unassembled WGS sequence"/>
</dbReference>
<feature type="region of interest" description="Disordered" evidence="8">
    <location>
        <begin position="555"/>
        <end position="590"/>
    </location>
</feature>
<dbReference type="CDD" id="cd08215">
    <property type="entry name" value="STKc_Nek"/>
    <property type="match status" value="1"/>
</dbReference>
<dbReference type="PROSITE" id="PS50011">
    <property type="entry name" value="PROTEIN_KINASE_DOM"/>
    <property type="match status" value="1"/>
</dbReference>
<evidence type="ECO:0000256" key="1">
    <source>
        <dbReference type="ARBA" id="ARBA00010886"/>
    </source>
</evidence>
<feature type="compositionally biased region" description="Basic and acidic residues" evidence="8">
    <location>
        <begin position="480"/>
        <end position="499"/>
    </location>
</feature>
<organism evidence="10 11">
    <name type="scientific">Dorcoceras hygrometricum</name>
    <dbReference type="NCBI Taxonomy" id="472368"/>
    <lineage>
        <taxon>Eukaryota</taxon>
        <taxon>Viridiplantae</taxon>
        <taxon>Streptophyta</taxon>
        <taxon>Embryophyta</taxon>
        <taxon>Tracheophyta</taxon>
        <taxon>Spermatophyta</taxon>
        <taxon>Magnoliopsida</taxon>
        <taxon>eudicotyledons</taxon>
        <taxon>Gunneridae</taxon>
        <taxon>Pentapetalae</taxon>
        <taxon>asterids</taxon>
        <taxon>lamiids</taxon>
        <taxon>Lamiales</taxon>
        <taxon>Gesneriaceae</taxon>
        <taxon>Didymocarpoideae</taxon>
        <taxon>Trichosporeae</taxon>
        <taxon>Loxocarpinae</taxon>
        <taxon>Dorcoceras</taxon>
    </lineage>
</organism>
<dbReference type="Pfam" id="PF00069">
    <property type="entry name" value="Pkinase"/>
    <property type="match status" value="1"/>
</dbReference>
<evidence type="ECO:0000256" key="7">
    <source>
        <dbReference type="PROSITE-ProRule" id="PRU10141"/>
    </source>
</evidence>
<dbReference type="Gene3D" id="1.10.510.10">
    <property type="entry name" value="Transferase(Phosphotransferase) domain 1"/>
    <property type="match status" value="1"/>
</dbReference>
<evidence type="ECO:0000313" key="11">
    <source>
        <dbReference type="Proteomes" id="UP000250235"/>
    </source>
</evidence>
<evidence type="ECO:0000256" key="6">
    <source>
        <dbReference type="ARBA" id="ARBA00022840"/>
    </source>
</evidence>
<evidence type="ECO:0000256" key="5">
    <source>
        <dbReference type="ARBA" id="ARBA00022777"/>
    </source>
</evidence>
<reference evidence="10 11" key="1">
    <citation type="journal article" date="2015" name="Proc. Natl. Acad. Sci. U.S.A.">
        <title>The resurrection genome of Boea hygrometrica: A blueprint for survival of dehydration.</title>
        <authorList>
            <person name="Xiao L."/>
            <person name="Yang G."/>
            <person name="Zhang L."/>
            <person name="Yang X."/>
            <person name="Zhao S."/>
            <person name="Ji Z."/>
            <person name="Zhou Q."/>
            <person name="Hu M."/>
            <person name="Wang Y."/>
            <person name="Chen M."/>
            <person name="Xu Y."/>
            <person name="Jin H."/>
            <person name="Xiao X."/>
            <person name="Hu G."/>
            <person name="Bao F."/>
            <person name="Hu Y."/>
            <person name="Wan P."/>
            <person name="Li L."/>
            <person name="Deng X."/>
            <person name="Kuang T."/>
            <person name="Xiang C."/>
            <person name="Zhu J.K."/>
            <person name="Oliver M.J."/>
            <person name="He Y."/>
        </authorList>
    </citation>
    <scope>NUCLEOTIDE SEQUENCE [LARGE SCALE GENOMIC DNA]</scope>
    <source>
        <strain evidence="11">cv. XS01</strain>
    </source>
</reference>
<feature type="compositionally biased region" description="Polar residues" evidence="8">
    <location>
        <begin position="443"/>
        <end position="453"/>
    </location>
</feature>
<feature type="region of interest" description="Disordered" evidence="8">
    <location>
        <begin position="425"/>
        <end position="505"/>
    </location>
</feature>
<proteinExistence type="inferred from homology"/>
<dbReference type="EMBL" id="KQ992512">
    <property type="protein sequence ID" value="KZV50270.1"/>
    <property type="molecule type" value="Genomic_DNA"/>
</dbReference>
<keyword evidence="5 10" id="KW-0418">Kinase</keyword>
<name>A0A2Z7CT72_9LAMI</name>
<dbReference type="GO" id="GO:0005524">
    <property type="term" value="F:ATP binding"/>
    <property type="evidence" value="ECO:0007669"/>
    <property type="project" value="UniProtKB-UniRule"/>
</dbReference>
<evidence type="ECO:0000256" key="3">
    <source>
        <dbReference type="ARBA" id="ARBA00022679"/>
    </source>
</evidence>
<dbReference type="Gene3D" id="3.30.200.20">
    <property type="entry name" value="Phosphorylase Kinase, domain 1"/>
    <property type="match status" value="1"/>
</dbReference>
<dbReference type="InterPro" id="IPR017441">
    <property type="entry name" value="Protein_kinase_ATP_BS"/>
</dbReference>
<evidence type="ECO:0000313" key="10">
    <source>
        <dbReference type="EMBL" id="KZV50270.1"/>
    </source>
</evidence>
<keyword evidence="2" id="KW-0723">Serine/threonine-protein kinase</keyword>
<dbReference type="AlphaFoldDB" id="A0A2Z7CT72"/>
<keyword evidence="11" id="KW-1185">Reference proteome</keyword>
<feature type="binding site" evidence="7">
    <location>
        <position position="113"/>
    </location>
    <ligand>
        <name>ATP</name>
        <dbReference type="ChEBI" id="CHEBI:30616"/>
    </ligand>
</feature>
<feature type="region of interest" description="Disordered" evidence="8">
    <location>
        <begin position="355"/>
        <end position="386"/>
    </location>
</feature>
<keyword evidence="6 7" id="KW-0067">ATP-binding</keyword>
<evidence type="ECO:0000256" key="4">
    <source>
        <dbReference type="ARBA" id="ARBA00022741"/>
    </source>
</evidence>
<keyword evidence="4 7" id="KW-0547">Nucleotide-binding</keyword>
<dbReference type="PROSITE" id="PS00107">
    <property type="entry name" value="PROTEIN_KINASE_ATP"/>
    <property type="match status" value="1"/>
</dbReference>
<feature type="domain" description="Protein kinase" evidence="9">
    <location>
        <begin position="84"/>
        <end position="339"/>
    </location>
</feature>
<evidence type="ECO:0000256" key="2">
    <source>
        <dbReference type="ARBA" id="ARBA00022527"/>
    </source>
</evidence>
<dbReference type="GO" id="GO:0007017">
    <property type="term" value="P:microtubule-based process"/>
    <property type="evidence" value="ECO:0007669"/>
    <property type="project" value="TreeGrafter"/>
</dbReference>
<dbReference type="OrthoDB" id="248923at2759"/>
<evidence type="ECO:0000256" key="8">
    <source>
        <dbReference type="SAM" id="MobiDB-lite"/>
    </source>
</evidence>
<dbReference type="InterPro" id="IPR050660">
    <property type="entry name" value="NEK_Ser/Thr_kinase"/>
</dbReference>
<evidence type="ECO:0000259" key="9">
    <source>
        <dbReference type="PROSITE" id="PS50011"/>
    </source>
</evidence>
<dbReference type="GO" id="GO:0055028">
    <property type="term" value="C:cortical microtubule"/>
    <property type="evidence" value="ECO:0007669"/>
    <property type="project" value="TreeGrafter"/>
</dbReference>
<dbReference type="InterPro" id="IPR000719">
    <property type="entry name" value="Prot_kinase_dom"/>
</dbReference>